<sequence length="648" mass="71459">MLHHAARRADLAFTPLSSILQAAASRAWVRTRPVRTFHRSIPAREGVAGSASEARDGESSKGRGARRRPQRTSAAAPRHVEAAWHMPSYVEELLGSIEDAEGGARSSCHVHDPESMSNNQETSVPTAEDHVHASVAESGSTSGHDLAGVERSHDDPPWDEVVESMQNAGDPLPIVTYVRPSLPAEFRAPTSREEMYRSLVYLSKPSVTGNTRPHTYLQRYHDGYPALQSTRSYNFLIGLAIGGGELDTAAHLLQSMYRHDLPDDLETQVLRVRLMVRQGLWGEAWEAQVARGPVPLLVWLEFFGSLKYSGRRVMDAAALQEYLLERGPPPPRQAGSSLQDLEDPFPSTQPPPQATLPEDAGGVQDFSDGDLGVEAPSSGSRPASSPMSAAAVREPSSAKWNADGLWFGRQRAEGDRWRRPVRLPPPSLSSELGRYETLMRNFPTLTAKETASMPPRVTETLVKFFVRTGNRAGAFDATKAHVANLPARLSPGDVAACLRMIHPQLVPAREGLTGYFKARKTLEQLLGLHADLRPDATTLVYLLNALRTTARCGTLALALVGEFRRRHGEAVVDERVRWRLAWLALKQRQQAEGLAREFGAPRPPAGLPARPAFHEVFAARGLEQYWTPLRERLHRVMAQTRATKDTTR</sequence>
<evidence type="ECO:0000256" key="1">
    <source>
        <dbReference type="SAM" id="MobiDB-lite"/>
    </source>
</evidence>
<reference evidence="2 3" key="1">
    <citation type="journal article" date="2014" name="PLoS Genet.">
        <title>Analysis of the Phlebiopsis gigantea genome, transcriptome and secretome provides insight into its pioneer colonization strategies of wood.</title>
        <authorList>
            <person name="Hori C."/>
            <person name="Ishida T."/>
            <person name="Igarashi K."/>
            <person name="Samejima M."/>
            <person name="Suzuki H."/>
            <person name="Master E."/>
            <person name="Ferreira P."/>
            <person name="Ruiz-Duenas F.J."/>
            <person name="Held B."/>
            <person name="Canessa P."/>
            <person name="Larrondo L.F."/>
            <person name="Schmoll M."/>
            <person name="Druzhinina I.S."/>
            <person name="Kubicek C.P."/>
            <person name="Gaskell J.A."/>
            <person name="Kersten P."/>
            <person name="St John F."/>
            <person name="Glasner J."/>
            <person name="Sabat G."/>
            <person name="Splinter BonDurant S."/>
            <person name="Syed K."/>
            <person name="Yadav J."/>
            <person name="Mgbeahuruike A.C."/>
            <person name="Kovalchuk A."/>
            <person name="Asiegbu F.O."/>
            <person name="Lackner G."/>
            <person name="Hoffmeister D."/>
            <person name="Rencoret J."/>
            <person name="Gutierrez A."/>
            <person name="Sun H."/>
            <person name="Lindquist E."/>
            <person name="Barry K."/>
            <person name="Riley R."/>
            <person name="Grigoriev I.V."/>
            <person name="Henrissat B."/>
            <person name="Kues U."/>
            <person name="Berka R.M."/>
            <person name="Martinez A.T."/>
            <person name="Covert S.F."/>
            <person name="Blanchette R.A."/>
            <person name="Cullen D."/>
        </authorList>
    </citation>
    <scope>NUCLEOTIDE SEQUENCE [LARGE SCALE GENOMIC DNA]</scope>
    <source>
        <strain evidence="2 3">11061_1 CR5-6</strain>
    </source>
</reference>
<feature type="compositionally biased region" description="Low complexity" evidence="1">
    <location>
        <begin position="375"/>
        <end position="391"/>
    </location>
</feature>
<protein>
    <submittedName>
        <fullName evidence="2">Uncharacterized protein</fullName>
    </submittedName>
</protein>
<feature type="compositionally biased region" description="Basic and acidic residues" evidence="1">
    <location>
        <begin position="147"/>
        <end position="156"/>
    </location>
</feature>
<proteinExistence type="predicted"/>
<gene>
    <name evidence="2" type="ORF">PHLGIDRAFT_113606</name>
</gene>
<feature type="region of interest" description="Disordered" evidence="1">
    <location>
        <begin position="325"/>
        <end position="396"/>
    </location>
</feature>
<keyword evidence="3" id="KW-1185">Reference proteome</keyword>
<dbReference type="OrthoDB" id="3149711at2759"/>
<feature type="region of interest" description="Disordered" evidence="1">
    <location>
        <begin position="40"/>
        <end position="80"/>
    </location>
</feature>
<dbReference type="HOGENOM" id="CLU_033251_0_0_1"/>
<dbReference type="EMBL" id="KN840439">
    <property type="protein sequence ID" value="KIP12524.1"/>
    <property type="molecule type" value="Genomic_DNA"/>
</dbReference>
<evidence type="ECO:0000313" key="3">
    <source>
        <dbReference type="Proteomes" id="UP000053257"/>
    </source>
</evidence>
<name>A0A0C3P3L3_PHLG1</name>
<feature type="region of interest" description="Disordered" evidence="1">
    <location>
        <begin position="100"/>
        <end position="157"/>
    </location>
</feature>
<organism evidence="2 3">
    <name type="scientific">Phlebiopsis gigantea (strain 11061_1 CR5-6)</name>
    <name type="common">White-rot fungus</name>
    <name type="synonym">Peniophora gigantea</name>
    <dbReference type="NCBI Taxonomy" id="745531"/>
    <lineage>
        <taxon>Eukaryota</taxon>
        <taxon>Fungi</taxon>
        <taxon>Dikarya</taxon>
        <taxon>Basidiomycota</taxon>
        <taxon>Agaricomycotina</taxon>
        <taxon>Agaricomycetes</taxon>
        <taxon>Polyporales</taxon>
        <taxon>Phanerochaetaceae</taxon>
        <taxon>Phlebiopsis</taxon>
    </lineage>
</organism>
<accession>A0A0C3P3L3</accession>
<feature type="compositionally biased region" description="Polar residues" evidence="1">
    <location>
        <begin position="115"/>
        <end position="125"/>
    </location>
</feature>
<dbReference type="Proteomes" id="UP000053257">
    <property type="component" value="Unassembled WGS sequence"/>
</dbReference>
<evidence type="ECO:0000313" key="2">
    <source>
        <dbReference type="EMBL" id="KIP12524.1"/>
    </source>
</evidence>
<dbReference type="AlphaFoldDB" id="A0A0C3P3L3"/>